<feature type="transmembrane region" description="Helical" evidence="1">
    <location>
        <begin position="70"/>
        <end position="92"/>
    </location>
</feature>
<evidence type="ECO:0000313" key="3">
    <source>
        <dbReference type="Proteomes" id="UP000198949"/>
    </source>
</evidence>
<dbReference type="Proteomes" id="UP000198949">
    <property type="component" value="Unassembled WGS sequence"/>
</dbReference>
<gene>
    <name evidence="2" type="ORF">SAMN05216270_11382</name>
</gene>
<feature type="transmembrane region" description="Helical" evidence="1">
    <location>
        <begin position="23"/>
        <end position="50"/>
    </location>
</feature>
<dbReference type="OrthoDB" id="5196601at2"/>
<keyword evidence="1" id="KW-0472">Membrane</keyword>
<keyword evidence="1" id="KW-1133">Transmembrane helix</keyword>
<sequence>MSEPETPAPVGAATPRPRPLTPLLGAIAFLVCYLAVDFAVGAVGTGTMPLPGEDPEGVYEYLRANTTGSILTSVLQALSVLGLAVVVAGPAAEVGSPAGGGRRRAAVIVGGTAVIAMLASAGLSIAMGLVADSSSMDTVVALRNIGFYTGGAAHIVALGLFVLILSGGEGWTRPVKVMGWVAGVPAVLSILSVFVFYASPLLPVGRLLCMVCLVVAGASLARGRSPIAR</sequence>
<keyword evidence="1" id="KW-0812">Transmembrane</keyword>
<reference evidence="3" key="1">
    <citation type="submission" date="2016-10" db="EMBL/GenBank/DDBJ databases">
        <authorList>
            <person name="Varghese N."/>
            <person name="Submissions S."/>
        </authorList>
    </citation>
    <scope>NUCLEOTIDE SEQUENCE [LARGE SCALE GENOMIC DNA]</scope>
    <source>
        <strain evidence="3">CGMCC 4.3516</strain>
    </source>
</reference>
<feature type="transmembrane region" description="Helical" evidence="1">
    <location>
        <begin position="204"/>
        <end position="221"/>
    </location>
</feature>
<dbReference type="EMBL" id="FNAD01000013">
    <property type="protein sequence ID" value="SDE12915.1"/>
    <property type="molecule type" value="Genomic_DNA"/>
</dbReference>
<feature type="transmembrane region" description="Helical" evidence="1">
    <location>
        <begin position="104"/>
        <end position="125"/>
    </location>
</feature>
<dbReference type="STRING" id="58114.SAMN05216270_11382"/>
<name>A0A1G7AFV1_9ACTN</name>
<feature type="transmembrane region" description="Helical" evidence="1">
    <location>
        <begin position="177"/>
        <end position="198"/>
    </location>
</feature>
<protein>
    <recommendedName>
        <fullName evidence="4">DUF4386 domain-containing protein</fullName>
    </recommendedName>
</protein>
<dbReference type="AlphaFoldDB" id="A0A1G7AFV1"/>
<feature type="transmembrane region" description="Helical" evidence="1">
    <location>
        <begin position="145"/>
        <end position="165"/>
    </location>
</feature>
<proteinExistence type="predicted"/>
<organism evidence="2 3">
    <name type="scientific">Glycomyces harbinensis</name>
    <dbReference type="NCBI Taxonomy" id="58114"/>
    <lineage>
        <taxon>Bacteria</taxon>
        <taxon>Bacillati</taxon>
        <taxon>Actinomycetota</taxon>
        <taxon>Actinomycetes</taxon>
        <taxon>Glycomycetales</taxon>
        <taxon>Glycomycetaceae</taxon>
        <taxon>Glycomyces</taxon>
    </lineage>
</organism>
<accession>A0A1G7AFV1</accession>
<keyword evidence="3" id="KW-1185">Reference proteome</keyword>
<evidence type="ECO:0000256" key="1">
    <source>
        <dbReference type="SAM" id="Phobius"/>
    </source>
</evidence>
<dbReference type="RefSeq" id="WP_143015000.1">
    <property type="nucleotide sequence ID" value="NZ_FNAD01000013.1"/>
</dbReference>
<evidence type="ECO:0008006" key="4">
    <source>
        <dbReference type="Google" id="ProtNLM"/>
    </source>
</evidence>
<evidence type="ECO:0000313" key="2">
    <source>
        <dbReference type="EMBL" id="SDE12915.1"/>
    </source>
</evidence>